<dbReference type="PIRSF" id="PIRSF006728">
    <property type="entry name" value="CinA"/>
    <property type="match status" value="1"/>
</dbReference>
<dbReference type="SMART" id="SM00852">
    <property type="entry name" value="MoCF_biosynth"/>
    <property type="match status" value="1"/>
</dbReference>
<evidence type="ECO:0000313" key="3">
    <source>
        <dbReference type="Proteomes" id="UP000247483"/>
    </source>
</evidence>
<evidence type="ECO:0000259" key="1">
    <source>
        <dbReference type="SMART" id="SM00852"/>
    </source>
</evidence>
<evidence type="ECO:0000313" key="2">
    <source>
        <dbReference type="EMBL" id="PXZ04545.1"/>
    </source>
</evidence>
<feature type="domain" description="MoaB/Mog" evidence="1">
    <location>
        <begin position="1"/>
        <end position="167"/>
    </location>
</feature>
<dbReference type="CDD" id="cd00885">
    <property type="entry name" value="cinA"/>
    <property type="match status" value="1"/>
</dbReference>
<dbReference type="NCBIfam" id="TIGR00177">
    <property type="entry name" value="molyb_syn"/>
    <property type="match status" value="1"/>
</dbReference>
<dbReference type="RefSeq" id="WP_110423833.1">
    <property type="nucleotide sequence ID" value="NZ_QGLP01000005.1"/>
</dbReference>
<protein>
    <submittedName>
        <fullName evidence="2">Competence/damage-inducible protein A</fullName>
    </submittedName>
</protein>
<gene>
    <name evidence="2" type="ORF">DKK79_09350</name>
</gene>
<dbReference type="PANTHER" id="PTHR13939:SF0">
    <property type="entry name" value="NMN AMIDOHYDROLASE-LIKE PROTEIN YFAY"/>
    <property type="match status" value="1"/>
</dbReference>
<reference evidence="2 3" key="1">
    <citation type="submission" date="2018-05" db="EMBL/GenBank/DDBJ databases">
        <title>Reference genomes for bee gut microbiota database.</title>
        <authorList>
            <person name="Ellegaard K.M."/>
        </authorList>
    </citation>
    <scope>NUCLEOTIDE SEQUENCE [LARGE SCALE GENOMIC DNA]</scope>
    <source>
        <strain evidence="2 3">ESL0177</strain>
    </source>
</reference>
<dbReference type="Pfam" id="PF00994">
    <property type="entry name" value="MoCF_biosynth"/>
    <property type="match status" value="1"/>
</dbReference>
<name>A0A2V4DUU6_9GAMM</name>
<dbReference type="Gene3D" id="3.40.980.10">
    <property type="entry name" value="MoaB/Mog-like domain"/>
    <property type="match status" value="1"/>
</dbReference>
<dbReference type="EMBL" id="QGLP01000005">
    <property type="protein sequence ID" value="PXZ04545.1"/>
    <property type="molecule type" value="Genomic_DNA"/>
</dbReference>
<dbReference type="PANTHER" id="PTHR13939">
    <property type="entry name" value="NICOTINAMIDE-NUCLEOTIDE AMIDOHYDROLASE PNCC"/>
    <property type="match status" value="1"/>
</dbReference>
<dbReference type="InterPro" id="IPR036425">
    <property type="entry name" value="MoaB/Mog-like_dom_sf"/>
</dbReference>
<sequence length="395" mass="43988">MLSTGDEVLYGQIVDTNAAWLSDFLFEEGIAITSRHTVGDDLLTLVNTLQERSLCNDILIVNGGLGPTTDDLSAQAAAQANNESLVLHEEWLKALERYFLNRGRAMPATNIKQAMLPQSAMLIDNPIGTACGFKMQLNHCLLFFTPGVPSEFKEMVRNSILPEIKANYPITESKLCYRLTTMGRTESDLGQAIETTVEIPHYITVGYRAAMPIIELKLTGPQSKKSEMDNIWLKIKSIVADNLLYEGIVFNQGESGLAQVVSKLLNQSKQSIVVIEQQSAGMVSYQLLEANAPVVKSEVVPFVMEEPIDYFSQILQNQRADIALGIVNFQEKNTEFTLIIATIKHVLQFKLKYIGRSQNSKIQQQILTAIALDGLRRYLLNLPIIGPNVWLELIT</sequence>
<dbReference type="InterPro" id="IPR008135">
    <property type="entry name" value="Competence-induced_CinA"/>
</dbReference>
<proteinExistence type="predicted"/>
<dbReference type="NCBIfam" id="TIGR00200">
    <property type="entry name" value="cinA_nterm"/>
    <property type="match status" value="1"/>
</dbReference>
<comment type="caution">
    <text evidence="2">The sequence shown here is derived from an EMBL/GenBank/DDBJ whole genome shotgun (WGS) entry which is preliminary data.</text>
</comment>
<organism evidence="2 3">
    <name type="scientific">Gilliamella apicola</name>
    <dbReference type="NCBI Taxonomy" id="1196095"/>
    <lineage>
        <taxon>Bacteria</taxon>
        <taxon>Pseudomonadati</taxon>
        <taxon>Pseudomonadota</taxon>
        <taxon>Gammaproteobacteria</taxon>
        <taxon>Orbales</taxon>
        <taxon>Orbaceae</taxon>
        <taxon>Gilliamella</taxon>
    </lineage>
</organism>
<dbReference type="SUPFAM" id="SSF53218">
    <property type="entry name" value="Molybdenum cofactor biosynthesis proteins"/>
    <property type="match status" value="1"/>
</dbReference>
<dbReference type="Proteomes" id="UP000247483">
    <property type="component" value="Unassembled WGS sequence"/>
</dbReference>
<accession>A0A2V4DUU6</accession>
<dbReference type="InterPro" id="IPR001453">
    <property type="entry name" value="MoaB/Mog_dom"/>
</dbReference>
<dbReference type="AlphaFoldDB" id="A0A2V4DUU6"/>
<dbReference type="InterPro" id="IPR050101">
    <property type="entry name" value="CinA"/>
</dbReference>